<dbReference type="InterPro" id="IPR002586">
    <property type="entry name" value="CobQ/CobB/MinD/ParA_Nub-bd_dom"/>
</dbReference>
<dbReference type="InterPro" id="IPR050625">
    <property type="entry name" value="ParA/MinD_ATPase"/>
</dbReference>
<keyword evidence="1" id="KW-0547">Nucleotide-binding</keyword>
<dbReference type="STRING" id="646529.Desaci_1435"/>
<dbReference type="RefSeq" id="WP_014826459.1">
    <property type="nucleotide sequence ID" value="NC_018068.1"/>
</dbReference>
<dbReference type="GO" id="GO:0005524">
    <property type="term" value="F:ATP binding"/>
    <property type="evidence" value="ECO:0007669"/>
    <property type="project" value="UniProtKB-KW"/>
</dbReference>
<dbReference type="KEGG" id="dai:Desaci_1435"/>
<keyword evidence="6" id="KW-1185">Reference proteome</keyword>
<name>I4D3S8_DESAJ</name>
<gene>
    <name evidence="5" type="ordered locus">Desaci_1435</name>
</gene>
<evidence type="ECO:0000313" key="5">
    <source>
        <dbReference type="EMBL" id="AFM40452.1"/>
    </source>
</evidence>
<evidence type="ECO:0000256" key="2">
    <source>
        <dbReference type="ARBA" id="ARBA00022840"/>
    </source>
</evidence>
<dbReference type="GO" id="GO:0016887">
    <property type="term" value="F:ATP hydrolysis activity"/>
    <property type="evidence" value="ECO:0007669"/>
    <property type="project" value="TreeGrafter"/>
</dbReference>
<organism evidence="5 6">
    <name type="scientific">Desulfosporosinus acidiphilus (strain DSM 22704 / JCM 16185 / SJ4)</name>
    <dbReference type="NCBI Taxonomy" id="646529"/>
    <lineage>
        <taxon>Bacteria</taxon>
        <taxon>Bacillati</taxon>
        <taxon>Bacillota</taxon>
        <taxon>Clostridia</taxon>
        <taxon>Eubacteriales</taxon>
        <taxon>Desulfitobacteriaceae</taxon>
        <taxon>Desulfosporosinus</taxon>
    </lineage>
</organism>
<dbReference type="PANTHER" id="PTHR43384:SF6">
    <property type="entry name" value="SEPTUM SITE-DETERMINING PROTEIN MIND HOMOLOG, CHLOROPLASTIC"/>
    <property type="match status" value="1"/>
</dbReference>
<feature type="region of interest" description="Disordered" evidence="3">
    <location>
        <begin position="157"/>
        <end position="176"/>
    </location>
</feature>
<accession>I4D3S8</accession>
<evidence type="ECO:0000259" key="4">
    <source>
        <dbReference type="Pfam" id="PF01656"/>
    </source>
</evidence>
<dbReference type="PANTHER" id="PTHR43384">
    <property type="entry name" value="SEPTUM SITE-DETERMINING PROTEIN MIND HOMOLOG, CHLOROPLASTIC-RELATED"/>
    <property type="match status" value="1"/>
</dbReference>
<sequence length="624" mass="69979">MTERKEINVLNENVARIEQEQPIGISVLGPGAADWEFWLTSAGFKLANQEDADVILWVDPEAKDFPAIAKDPRCIVVGNSKTNALCQQKKITYVKDVNDGEGIQRQLEEFGRKTRETLENPTLAKSRSLTVPPALSPQRPEKKHGIRLQRGLIKRHLPPDAPLEDPKGELREEFREESGPLSRRKDIIAALPSLGEDERRLKQYIQEKSEGEYRVLEVAESYADLIRAAEKGFFEVILVHRELPGLERNLVENLKLLREKAPGTRIILIERQSDDFSAMYKGHLDVIDLEWQVIPELPGHLVSLLKGQYERQPENHVVFKWEDERKPVTSLPSVRTSVLSPALIAYHSAGGGVGKSTGATQMGFVFAEMGYKTLIIELDTEKPSLLRAVGAAEDCPGLAAWNHSDFISERTAIEAIRRTSRQVHGLYVLPVGPISPKKVVLPFHLEGLNGGEEENVDPCQQAAVFYSAALKEFQIVIVDTNNSCVDPPVFMALKMAKRVFYVMEATKVFLDSAEAHIEQAYDLGIQLSNYRIILNKCTANDLLSLRTITQTLEIPVSLQVPLDVEGYRLAAHQGKPYKPKTKKGISPWGEFCQNVLQDLEVPITTSQAKKPSLRNWLLGWKKKS</sequence>
<feature type="compositionally biased region" description="Basic and acidic residues" evidence="3">
    <location>
        <begin position="164"/>
        <end position="176"/>
    </location>
</feature>
<feature type="domain" description="CobQ/CobB/MinD/ParA nucleotide binding" evidence="4">
    <location>
        <begin position="346"/>
        <end position="569"/>
    </location>
</feature>
<dbReference type="GO" id="GO:0005829">
    <property type="term" value="C:cytosol"/>
    <property type="evidence" value="ECO:0007669"/>
    <property type="project" value="TreeGrafter"/>
</dbReference>
<dbReference type="GO" id="GO:0051782">
    <property type="term" value="P:negative regulation of cell division"/>
    <property type="evidence" value="ECO:0007669"/>
    <property type="project" value="TreeGrafter"/>
</dbReference>
<dbReference type="OrthoDB" id="9794577at2"/>
<proteinExistence type="predicted"/>
<reference evidence="5 6" key="1">
    <citation type="journal article" date="2012" name="J. Bacteriol.">
        <title>Complete genome sequences of Desulfosporosinus orientis DSM765T, Desulfosporosinus youngiae DSM17734T, Desulfosporosinus meridiei DSM13257T, and Desulfosporosinus acidiphilus DSM22704T.</title>
        <authorList>
            <person name="Pester M."/>
            <person name="Brambilla E."/>
            <person name="Alazard D."/>
            <person name="Rattei T."/>
            <person name="Weinmaier T."/>
            <person name="Han J."/>
            <person name="Lucas S."/>
            <person name="Lapidus A."/>
            <person name="Cheng J.F."/>
            <person name="Goodwin L."/>
            <person name="Pitluck S."/>
            <person name="Peters L."/>
            <person name="Ovchinnikova G."/>
            <person name="Teshima H."/>
            <person name="Detter J.C."/>
            <person name="Han C.S."/>
            <person name="Tapia R."/>
            <person name="Land M.L."/>
            <person name="Hauser L."/>
            <person name="Kyrpides N.C."/>
            <person name="Ivanova N.N."/>
            <person name="Pagani I."/>
            <person name="Huntmann M."/>
            <person name="Wei C.L."/>
            <person name="Davenport K.W."/>
            <person name="Daligault H."/>
            <person name="Chain P.S."/>
            <person name="Chen A."/>
            <person name="Mavromatis K."/>
            <person name="Markowitz V."/>
            <person name="Szeto E."/>
            <person name="Mikhailova N."/>
            <person name="Pati A."/>
            <person name="Wagner M."/>
            <person name="Woyke T."/>
            <person name="Ollivier B."/>
            <person name="Klenk H.P."/>
            <person name="Spring S."/>
            <person name="Loy A."/>
        </authorList>
    </citation>
    <scope>NUCLEOTIDE SEQUENCE [LARGE SCALE GENOMIC DNA]</scope>
    <source>
        <strain evidence="6">DSM 22704 / JCM 16185 / SJ4</strain>
    </source>
</reference>
<dbReference type="Pfam" id="PF01656">
    <property type="entry name" value="CbiA"/>
    <property type="match status" value="1"/>
</dbReference>
<evidence type="ECO:0000256" key="3">
    <source>
        <dbReference type="SAM" id="MobiDB-lite"/>
    </source>
</evidence>
<keyword evidence="2" id="KW-0067">ATP-binding</keyword>
<dbReference type="HOGENOM" id="CLU_437910_0_0_9"/>
<protein>
    <submittedName>
        <fullName evidence="5">CobQ/CobB/MinD/ParA nucleotide binding domain-containing protein</fullName>
    </submittedName>
</protein>
<dbReference type="Proteomes" id="UP000002892">
    <property type="component" value="Chromosome"/>
</dbReference>
<evidence type="ECO:0000256" key="1">
    <source>
        <dbReference type="ARBA" id="ARBA00022741"/>
    </source>
</evidence>
<dbReference type="GO" id="GO:0009898">
    <property type="term" value="C:cytoplasmic side of plasma membrane"/>
    <property type="evidence" value="ECO:0007669"/>
    <property type="project" value="TreeGrafter"/>
</dbReference>
<evidence type="ECO:0000313" key="6">
    <source>
        <dbReference type="Proteomes" id="UP000002892"/>
    </source>
</evidence>
<dbReference type="EMBL" id="CP003639">
    <property type="protein sequence ID" value="AFM40452.1"/>
    <property type="molecule type" value="Genomic_DNA"/>
</dbReference>
<dbReference type="Gene3D" id="3.40.50.300">
    <property type="entry name" value="P-loop containing nucleotide triphosphate hydrolases"/>
    <property type="match status" value="1"/>
</dbReference>
<dbReference type="InterPro" id="IPR027417">
    <property type="entry name" value="P-loop_NTPase"/>
</dbReference>
<dbReference type="AlphaFoldDB" id="I4D3S8"/>
<dbReference type="SUPFAM" id="SSF52540">
    <property type="entry name" value="P-loop containing nucleoside triphosphate hydrolases"/>
    <property type="match status" value="1"/>
</dbReference>